<reference evidence="4" key="1">
    <citation type="journal article" date="2015" name="Nature">
        <title>Complex archaea that bridge the gap between prokaryotes and eukaryotes.</title>
        <authorList>
            <person name="Spang A."/>
            <person name="Saw J.H."/>
            <person name="Jorgensen S.L."/>
            <person name="Zaremba-Niedzwiedzka K."/>
            <person name="Martijn J."/>
            <person name="Lind A.E."/>
            <person name="van Eijk R."/>
            <person name="Schleper C."/>
            <person name="Guy L."/>
            <person name="Ettema T.J."/>
        </authorList>
    </citation>
    <scope>NUCLEOTIDE SEQUENCE</scope>
</reference>
<feature type="domain" description="Thiol:disulfide interchange protein DsbD N-terminal" evidence="3">
    <location>
        <begin position="76"/>
        <end position="183"/>
    </location>
</feature>
<proteinExistence type="predicted"/>
<feature type="transmembrane region" description="Helical" evidence="2">
    <location>
        <begin position="36"/>
        <end position="56"/>
    </location>
</feature>
<evidence type="ECO:0000256" key="2">
    <source>
        <dbReference type="SAM" id="Phobius"/>
    </source>
</evidence>
<dbReference type="Pfam" id="PF11412">
    <property type="entry name" value="DsbD_N"/>
    <property type="match status" value="1"/>
</dbReference>
<keyword evidence="2" id="KW-1133">Transmembrane helix</keyword>
<protein>
    <recommendedName>
        <fullName evidence="3">Thiol:disulfide interchange protein DsbD N-terminal domain-containing protein</fullName>
    </recommendedName>
</protein>
<organism evidence="4">
    <name type="scientific">marine sediment metagenome</name>
    <dbReference type="NCBI Taxonomy" id="412755"/>
    <lineage>
        <taxon>unclassified sequences</taxon>
        <taxon>metagenomes</taxon>
        <taxon>ecological metagenomes</taxon>
    </lineage>
</organism>
<feature type="region of interest" description="Disordered" evidence="1">
    <location>
        <begin position="1"/>
        <end position="21"/>
    </location>
</feature>
<name>A0A0F9SM58_9ZZZZ</name>
<evidence type="ECO:0000313" key="4">
    <source>
        <dbReference type="EMBL" id="KKN63437.1"/>
    </source>
</evidence>
<comment type="caution">
    <text evidence="4">The sequence shown here is derived from an EMBL/GenBank/DDBJ whole genome shotgun (WGS) entry which is preliminary data.</text>
</comment>
<gene>
    <name evidence="4" type="ORF">LCGC14_0502120</name>
</gene>
<sequence length="320" mass="36853">MLMSQKQNLQQDKNGPEYYEKSKNMKPNPIWKRISLFQYPLISLALFIFIYVFIAFSAEPQQSEHVKARLISEVKSIQPGESFYVALWLKMDKLWHTYWKNPGDSGLPTKIEWNLPDGFVPGVVQWPYPKRFEKSGLVSFGYEGEVFLITQIEAPKAIKSGTNAKLSASVDWLVCKERCTSGHVDLVIKMPVKDKNPKINRRWASHFRETRKKLSRISSEWEVNAFINKDQILIHIDVPSEFKGELKNITFFPEQGGIINYSGSQNLKRAQDGYILEVQRSKLSTRLPARLKGVLLSPEGWGNSREKRALHIDVPLMNVN</sequence>
<accession>A0A0F9SM58</accession>
<dbReference type="AlphaFoldDB" id="A0A0F9SM58"/>
<dbReference type="EMBL" id="LAZR01000590">
    <property type="protein sequence ID" value="KKN63437.1"/>
    <property type="molecule type" value="Genomic_DNA"/>
</dbReference>
<evidence type="ECO:0000259" key="3">
    <source>
        <dbReference type="Pfam" id="PF11412"/>
    </source>
</evidence>
<keyword evidence="2" id="KW-0472">Membrane</keyword>
<evidence type="ECO:0000256" key="1">
    <source>
        <dbReference type="SAM" id="MobiDB-lite"/>
    </source>
</evidence>
<feature type="compositionally biased region" description="Polar residues" evidence="1">
    <location>
        <begin position="1"/>
        <end position="13"/>
    </location>
</feature>
<dbReference type="InterPro" id="IPR028250">
    <property type="entry name" value="DsbDN"/>
</dbReference>
<keyword evidence="2" id="KW-0812">Transmembrane</keyword>